<feature type="chain" id="PRO_5040353875" evidence="2">
    <location>
        <begin position="27"/>
        <end position="137"/>
    </location>
</feature>
<reference evidence="3" key="1">
    <citation type="submission" date="2021-06" db="EMBL/GenBank/DDBJ databases">
        <authorList>
            <person name="Kallberg Y."/>
            <person name="Tangrot J."/>
            <person name="Rosling A."/>
        </authorList>
    </citation>
    <scope>NUCLEOTIDE SEQUENCE</scope>
    <source>
        <strain evidence="3">FL966</strain>
    </source>
</reference>
<dbReference type="OrthoDB" id="2356401at2759"/>
<feature type="signal peptide" evidence="2">
    <location>
        <begin position="1"/>
        <end position="26"/>
    </location>
</feature>
<feature type="region of interest" description="Disordered" evidence="1">
    <location>
        <begin position="100"/>
        <end position="137"/>
    </location>
</feature>
<protein>
    <submittedName>
        <fullName evidence="3">12967_t:CDS:1</fullName>
    </submittedName>
</protein>
<evidence type="ECO:0000256" key="1">
    <source>
        <dbReference type="SAM" id="MobiDB-lite"/>
    </source>
</evidence>
<organism evidence="3 4">
    <name type="scientific">Cetraspora pellucida</name>
    <dbReference type="NCBI Taxonomy" id="1433469"/>
    <lineage>
        <taxon>Eukaryota</taxon>
        <taxon>Fungi</taxon>
        <taxon>Fungi incertae sedis</taxon>
        <taxon>Mucoromycota</taxon>
        <taxon>Glomeromycotina</taxon>
        <taxon>Glomeromycetes</taxon>
        <taxon>Diversisporales</taxon>
        <taxon>Gigasporaceae</taxon>
        <taxon>Cetraspora</taxon>
    </lineage>
</organism>
<dbReference type="Proteomes" id="UP000789759">
    <property type="component" value="Unassembled WGS sequence"/>
</dbReference>
<keyword evidence="4" id="KW-1185">Reference proteome</keyword>
<dbReference type="EMBL" id="CAJVQA010008264">
    <property type="protein sequence ID" value="CAG8669164.1"/>
    <property type="molecule type" value="Genomic_DNA"/>
</dbReference>
<keyword evidence="2" id="KW-0732">Signal</keyword>
<dbReference type="AlphaFoldDB" id="A0A9N9EA02"/>
<gene>
    <name evidence="3" type="ORF">CPELLU_LOCUS10183</name>
</gene>
<evidence type="ECO:0000313" key="4">
    <source>
        <dbReference type="Proteomes" id="UP000789759"/>
    </source>
</evidence>
<evidence type="ECO:0000256" key="2">
    <source>
        <dbReference type="SAM" id="SignalP"/>
    </source>
</evidence>
<accession>A0A9N9EA02</accession>
<sequence>MRIFRQKKQYKRPSGVLILFIAIVFADDDGDDDDDKESEHLYFLFLDKRSSLLNEHKRNNESCPYQEERFPNKRVINKREAFQHHLDYKRDLETYSRAYHYERDPDANQNKQKRDSRIDPNYSYKRETTPRNYCRRD</sequence>
<evidence type="ECO:0000313" key="3">
    <source>
        <dbReference type="EMBL" id="CAG8669164.1"/>
    </source>
</evidence>
<name>A0A9N9EA02_9GLOM</name>
<proteinExistence type="predicted"/>
<comment type="caution">
    <text evidence="3">The sequence shown here is derived from an EMBL/GenBank/DDBJ whole genome shotgun (WGS) entry which is preliminary data.</text>
</comment>